<accession>E3LC12</accession>
<organism evidence="2 3">
    <name type="scientific">Puccinia graminis f. sp. tritici (strain CRL 75-36-700-3 / race SCCL)</name>
    <name type="common">Black stem rust fungus</name>
    <dbReference type="NCBI Taxonomy" id="418459"/>
    <lineage>
        <taxon>Eukaryota</taxon>
        <taxon>Fungi</taxon>
        <taxon>Dikarya</taxon>
        <taxon>Basidiomycota</taxon>
        <taxon>Pucciniomycotina</taxon>
        <taxon>Pucciniomycetes</taxon>
        <taxon>Pucciniales</taxon>
        <taxon>Pucciniaceae</taxon>
        <taxon>Puccinia</taxon>
    </lineage>
</organism>
<dbReference type="Proteomes" id="UP000008783">
    <property type="component" value="Unassembled WGS sequence"/>
</dbReference>
<dbReference type="GeneID" id="10535779"/>
<gene>
    <name evidence="2" type="ORF">PGTG_20074</name>
</gene>
<dbReference type="RefSeq" id="XP_003338506.2">
    <property type="nucleotide sequence ID" value="XM_003338458.2"/>
</dbReference>
<protein>
    <submittedName>
        <fullName evidence="2">Uncharacterized protein</fullName>
    </submittedName>
</protein>
<reference key="1">
    <citation type="submission" date="2007-01" db="EMBL/GenBank/DDBJ databases">
        <title>The Genome Sequence of Puccinia graminis f. sp. tritici Strain CRL 75-36-700-3.</title>
        <authorList>
            <consortium name="The Broad Institute Genome Sequencing Platform"/>
            <person name="Birren B."/>
            <person name="Lander E."/>
            <person name="Galagan J."/>
            <person name="Nusbaum C."/>
            <person name="Devon K."/>
            <person name="Cuomo C."/>
            <person name="Jaffe D."/>
            <person name="Butler J."/>
            <person name="Alvarez P."/>
            <person name="Gnerre S."/>
            <person name="Grabherr M."/>
            <person name="Mauceli E."/>
            <person name="Brockman W."/>
            <person name="Young S."/>
            <person name="LaButti K."/>
            <person name="Sykes S."/>
            <person name="DeCaprio D."/>
            <person name="Crawford M."/>
            <person name="Koehrsen M."/>
            <person name="Engels R."/>
            <person name="Montgomery P."/>
            <person name="Pearson M."/>
            <person name="Howarth C."/>
            <person name="Larson L."/>
            <person name="White J."/>
            <person name="Zeng Q."/>
            <person name="Kodira C."/>
            <person name="Yandava C."/>
            <person name="Alvarado L."/>
            <person name="O'Leary S."/>
            <person name="Szabo L."/>
            <person name="Dean R."/>
            <person name="Schein J."/>
        </authorList>
    </citation>
    <scope>NUCLEOTIDE SEQUENCE</scope>
    <source>
        <strain>CRL 75-36-700-3</strain>
    </source>
</reference>
<evidence type="ECO:0000313" key="3">
    <source>
        <dbReference type="Proteomes" id="UP000008783"/>
    </source>
</evidence>
<name>E3LC12_PUCGT</name>
<feature type="region of interest" description="Disordered" evidence="1">
    <location>
        <begin position="1"/>
        <end position="56"/>
    </location>
</feature>
<evidence type="ECO:0000256" key="1">
    <source>
        <dbReference type="SAM" id="MobiDB-lite"/>
    </source>
</evidence>
<dbReference type="HOGENOM" id="CLU_2264993_0_0_1"/>
<dbReference type="InParanoid" id="E3LC12"/>
<sequence>MDSVTAQSRPGRHSVDPSKRIQSSPPPGFGSVPSFNYASSFGSHNDSTNPPHHSAYPQAPIMILLISGSVIDTVIFNSSDAVGRQHPWPTSSFNSDNPQPIQF</sequence>
<feature type="region of interest" description="Disordered" evidence="1">
    <location>
        <begin position="81"/>
        <end position="103"/>
    </location>
</feature>
<feature type="compositionally biased region" description="Polar residues" evidence="1">
    <location>
        <begin position="88"/>
        <end position="103"/>
    </location>
</feature>
<dbReference type="VEuPathDB" id="FungiDB:PGTG_20074"/>
<dbReference type="EMBL" id="DS178438">
    <property type="protein sequence ID" value="EFP94087.2"/>
    <property type="molecule type" value="Genomic_DNA"/>
</dbReference>
<dbReference type="KEGG" id="pgr:PGTG_20074"/>
<feature type="compositionally biased region" description="Polar residues" evidence="1">
    <location>
        <begin position="36"/>
        <end position="51"/>
    </location>
</feature>
<dbReference type="AlphaFoldDB" id="E3LC12"/>
<proteinExistence type="predicted"/>
<reference evidence="3" key="2">
    <citation type="journal article" date="2011" name="Proc. Natl. Acad. Sci. U.S.A.">
        <title>Obligate biotrophy features unraveled by the genomic analysis of rust fungi.</title>
        <authorList>
            <person name="Duplessis S."/>
            <person name="Cuomo C.A."/>
            <person name="Lin Y.-C."/>
            <person name="Aerts A."/>
            <person name="Tisserant E."/>
            <person name="Veneault-Fourrey C."/>
            <person name="Joly D.L."/>
            <person name="Hacquard S."/>
            <person name="Amselem J."/>
            <person name="Cantarel B.L."/>
            <person name="Chiu R."/>
            <person name="Coutinho P.M."/>
            <person name="Feau N."/>
            <person name="Field M."/>
            <person name="Frey P."/>
            <person name="Gelhaye E."/>
            <person name="Goldberg J."/>
            <person name="Grabherr M.G."/>
            <person name="Kodira C.D."/>
            <person name="Kohler A."/>
            <person name="Kuees U."/>
            <person name="Lindquist E.A."/>
            <person name="Lucas S.M."/>
            <person name="Mago R."/>
            <person name="Mauceli E."/>
            <person name="Morin E."/>
            <person name="Murat C."/>
            <person name="Pangilinan J.L."/>
            <person name="Park R."/>
            <person name="Pearson M."/>
            <person name="Quesneville H."/>
            <person name="Rouhier N."/>
            <person name="Sakthikumar S."/>
            <person name="Salamov A.A."/>
            <person name="Schmutz J."/>
            <person name="Selles B."/>
            <person name="Shapiro H."/>
            <person name="Tanguay P."/>
            <person name="Tuskan G.A."/>
            <person name="Henrissat B."/>
            <person name="Van de Peer Y."/>
            <person name="Rouze P."/>
            <person name="Ellis J.G."/>
            <person name="Dodds P.N."/>
            <person name="Schein J.E."/>
            <person name="Zhong S."/>
            <person name="Hamelin R.C."/>
            <person name="Grigoriev I.V."/>
            <person name="Szabo L.J."/>
            <person name="Martin F."/>
        </authorList>
    </citation>
    <scope>NUCLEOTIDE SEQUENCE [LARGE SCALE GENOMIC DNA]</scope>
    <source>
        <strain evidence="3">CRL 75-36-700-3 / race SCCL</strain>
    </source>
</reference>
<keyword evidence="3" id="KW-1185">Reference proteome</keyword>
<evidence type="ECO:0000313" key="2">
    <source>
        <dbReference type="EMBL" id="EFP94087.2"/>
    </source>
</evidence>